<comment type="cofactor">
    <cofactor evidence="2 6">
        <name>Mg(2+)</name>
        <dbReference type="ChEBI" id="CHEBI:18420"/>
    </cofactor>
</comment>
<dbReference type="InterPro" id="IPR023214">
    <property type="entry name" value="HAD_sf"/>
</dbReference>
<dbReference type="GO" id="GO:0046872">
    <property type="term" value="F:metal ion binding"/>
    <property type="evidence" value="ECO:0007669"/>
    <property type="project" value="UniProtKB-KW"/>
</dbReference>
<dbReference type="PANTHER" id="PTHR43434:SF1">
    <property type="entry name" value="PHOSPHOGLYCOLATE PHOSPHATASE"/>
    <property type="match status" value="1"/>
</dbReference>
<dbReference type="CDD" id="cd07512">
    <property type="entry name" value="HAD_PGPase"/>
    <property type="match status" value="1"/>
</dbReference>
<evidence type="ECO:0000313" key="8">
    <source>
        <dbReference type="Proteomes" id="UP000246132"/>
    </source>
</evidence>
<keyword evidence="8" id="KW-1185">Reference proteome</keyword>
<dbReference type="Pfam" id="PF13419">
    <property type="entry name" value="HAD_2"/>
    <property type="match status" value="1"/>
</dbReference>
<dbReference type="UniPathway" id="UPA00865">
    <property type="reaction ID" value="UER00834"/>
</dbReference>
<feature type="active site" description="Nucleophile" evidence="6">
    <location>
        <position position="9"/>
    </location>
</feature>
<keyword evidence="6" id="KW-0119">Carbohydrate metabolism</keyword>
<dbReference type="Gene3D" id="1.10.150.240">
    <property type="entry name" value="Putative phosphatase, domain 2"/>
    <property type="match status" value="1"/>
</dbReference>
<dbReference type="RefSeq" id="WP_109768119.1">
    <property type="nucleotide sequence ID" value="NZ_JASHJQ010000003.1"/>
</dbReference>
<dbReference type="InterPro" id="IPR041492">
    <property type="entry name" value="HAD_2"/>
</dbReference>
<feature type="binding site" evidence="6">
    <location>
        <position position="11"/>
    </location>
    <ligand>
        <name>Mg(2+)</name>
        <dbReference type="ChEBI" id="CHEBI:18420"/>
    </ligand>
</feature>
<dbReference type="EC" id="3.1.3.18" evidence="5 6"/>
<dbReference type="GO" id="GO:0008967">
    <property type="term" value="F:phosphoglycolate phosphatase activity"/>
    <property type="evidence" value="ECO:0007669"/>
    <property type="project" value="UniProtKB-UniRule"/>
</dbReference>
<protein>
    <recommendedName>
        <fullName evidence="5 6">Phosphoglycolate phosphatase</fullName>
        <shortName evidence="6">PGP</shortName>
        <shortName evidence="6">PGPase</shortName>
        <ecNumber evidence="5 6">3.1.3.18</ecNumber>
    </recommendedName>
</protein>
<evidence type="ECO:0000256" key="6">
    <source>
        <dbReference type="HAMAP-Rule" id="MF_00495"/>
    </source>
</evidence>
<dbReference type="GO" id="GO:0005829">
    <property type="term" value="C:cytosol"/>
    <property type="evidence" value="ECO:0007669"/>
    <property type="project" value="TreeGrafter"/>
</dbReference>
<evidence type="ECO:0000256" key="2">
    <source>
        <dbReference type="ARBA" id="ARBA00001946"/>
    </source>
</evidence>
<comment type="pathway">
    <text evidence="3 6">Organic acid metabolism; glycolate biosynthesis; glycolate from 2-phosphoglycolate: step 1/1.</text>
</comment>
<evidence type="ECO:0000256" key="1">
    <source>
        <dbReference type="ARBA" id="ARBA00000830"/>
    </source>
</evidence>
<sequence length="228" mass="24536">MTRPIIVFDLDGTLIDTAPDLLDSLNHVITAEGLDPVSTADLRSHVGHGARAMLRRAYTAQERALPDARLEHLVAVFIEHYTANMPGRSRPFDGAVACMDRFEAAGFVLAVCTNKFEAMSRQLLEALGIGERFAAVCGANTFPVRKPEPGHLTGTIDRAGGDRNRAVMIGDSDTDINTAKAAGIPVVAVDFGYSPQPVDTFAPDRIISHFDALTPLMANELIGARTRP</sequence>
<dbReference type="GO" id="GO:0006281">
    <property type="term" value="P:DNA repair"/>
    <property type="evidence" value="ECO:0007669"/>
    <property type="project" value="TreeGrafter"/>
</dbReference>
<dbReference type="PANTHER" id="PTHR43434">
    <property type="entry name" value="PHOSPHOGLYCOLATE PHOSPHATASE"/>
    <property type="match status" value="1"/>
</dbReference>
<organism evidence="7 8">
    <name type="scientific">Oceaniradius stylonematis</name>
    <dbReference type="NCBI Taxonomy" id="2184161"/>
    <lineage>
        <taxon>Bacteria</taxon>
        <taxon>Pseudomonadati</taxon>
        <taxon>Pseudomonadota</taxon>
        <taxon>Alphaproteobacteria</taxon>
        <taxon>Hyphomicrobiales</taxon>
        <taxon>Ahrensiaceae</taxon>
        <taxon>Oceaniradius</taxon>
    </lineage>
</organism>
<reference evidence="7 8" key="1">
    <citation type="journal article" date="2018" name="Int. J. Syst. Bacteriol.">
        <title>Oceaniradius stylonemae gen. nov., sp. nov., isolated from a red alga, Stylonema cornu-cervi.</title>
        <authorList>
            <person name="Jeong S."/>
        </authorList>
    </citation>
    <scope>NUCLEOTIDE SEQUENCE [LARGE SCALE GENOMIC DNA]</scope>
    <source>
        <strain evidence="7 8">StC1</strain>
    </source>
</reference>
<comment type="caution">
    <text evidence="7">The sequence shown here is derived from an EMBL/GenBank/DDBJ whole genome shotgun (WGS) entry which is preliminary data.</text>
</comment>
<feature type="binding site" evidence="6">
    <location>
        <position position="9"/>
    </location>
    <ligand>
        <name>Mg(2+)</name>
        <dbReference type="ChEBI" id="CHEBI:18420"/>
    </ligand>
</feature>
<evidence type="ECO:0000256" key="4">
    <source>
        <dbReference type="ARBA" id="ARBA00006171"/>
    </source>
</evidence>
<dbReference type="InterPro" id="IPR050155">
    <property type="entry name" value="HAD-like_hydrolase_sf"/>
</dbReference>
<feature type="binding site" evidence="6">
    <location>
        <position position="171"/>
    </location>
    <ligand>
        <name>Mg(2+)</name>
        <dbReference type="ChEBI" id="CHEBI:18420"/>
    </ligand>
</feature>
<name>A0A3A8AEF9_9HYPH</name>
<dbReference type="InterPro" id="IPR037512">
    <property type="entry name" value="PGPase_prok"/>
</dbReference>
<keyword evidence="6" id="KW-0479">Metal-binding</keyword>
<evidence type="ECO:0000256" key="3">
    <source>
        <dbReference type="ARBA" id="ARBA00004818"/>
    </source>
</evidence>
<keyword evidence="6" id="KW-0378">Hydrolase</keyword>
<comment type="similarity">
    <text evidence="4 6">Belongs to the HAD-like hydrolase superfamily. CbbY/CbbZ/Gph/YieH family.</text>
</comment>
<dbReference type="SUPFAM" id="SSF56784">
    <property type="entry name" value="HAD-like"/>
    <property type="match status" value="1"/>
</dbReference>
<dbReference type="SFLD" id="SFLDS00003">
    <property type="entry name" value="Haloacid_Dehalogenase"/>
    <property type="match status" value="1"/>
</dbReference>
<dbReference type="Gene3D" id="3.40.50.1000">
    <property type="entry name" value="HAD superfamily/HAD-like"/>
    <property type="match status" value="1"/>
</dbReference>
<evidence type="ECO:0000256" key="5">
    <source>
        <dbReference type="ARBA" id="ARBA00013078"/>
    </source>
</evidence>
<dbReference type="SFLD" id="SFLDG01135">
    <property type="entry name" value="C1.5.6:_HAD__Beta-PGM__Phospha"/>
    <property type="match status" value="1"/>
</dbReference>
<dbReference type="EMBL" id="QFWV02000002">
    <property type="protein sequence ID" value="RKF08316.1"/>
    <property type="molecule type" value="Genomic_DNA"/>
</dbReference>
<gene>
    <name evidence="7" type="ORF">DEM25_003265</name>
</gene>
<dbReference type="InterPro" id="IPR023198">
    <property type="entry name" value="PGP-like_dom2"/>
</dbReference>
<dbReference type="SFLD" id="SFLDG01129">
    <property type="entry name" value="C1.5:_HAD__Beta-PGM__Phosphata"/>
    <property type="match status" value="1"/>
</dbReference>
<evidence type="ECO:0000313" key="7">
    <source>
        <dbReference type="EMBL" id="RKF08316.1"/>
    </source>
</evidence>
<dbReference type="GO" id="GO:0046295">
    <property type="term" value="P:glycolate biosynthetic process"/>
    <property type="evidence" value="ECO:0007669"/>
    <property type="project" value="UniProtKB-UniRule"/>
</dbReference>
<proteinExistence type="inferred from homology"/>
<dbReference type="OrthoDB" id="9793014at2"/>
<accession>A0A3A8AEF9</accession>
<dbReference type="Proteomes" id="UP000246132">
    <property type="component" value="Unassembled WGS sequence"/>
</dbReference>
<dbReference type="HAMAP" id="MF_00495">
    <property type="entry name" value="GPH_hydrolase_bact"/>
    <property type="match status" value="1"/>
</dbReference>
<comment type="function">
    <text evidence="6">Specifically catalyzes the dephosphorylation of 2-phosphoglycolate. Is involved in the dissimilation of the intracellular 2-phosphoglycolate formed during the DNA repair of 3'-phosphoglycolate ends, a major class of DNA lesions induced by oxidative stress.</text>
</comment>
<comment type="catalytic activity">
    <reaction evidence="1 6">
        <text>2-phosphoglycolate + H2O = glycolate + phosphate</text>
        <dbReference type="Rhea" id="RHEA:14369"/>
        <dbReference type="ChEBI" id="CHEBI:15377"/>
        <dbReference type="ChEBI" id="CHEBI:29805"/>
        <dbReference type="ChEBI" id="CHEBI:43474"/>
        <dbReference type="ChEBI" id="CHEBI:58033"/>
        <dbReference type="EC" id="3.1.3.18"/>
    </reaction>
</comment>
<dbReference type="GO" id="GO:0005975">
    <property type="term" value="P:carbohydrate metabolic process"/>
    <property type="evidence" value="ECO:0007669"/>
    <property type="project" value="InterPro"/>
</dbReference>
<keyword evidence="6" id="KW-0460">Magnesium</keyword>
<dbReference type="AlphaFoldDB" id="A0A3A8AEF9"/>
<dbReference type="InterPro" id="IPR036412">
    <property type="entry name" value="HAD-like_sf"/>
</dbReference>